<dbReference type="OrthoDB" id="4524027at2"/>
<dbReference type="Gene3D" id="3.30.200.20">
    <property type="entry name" value="Phosphorylase Kinase, domain 1"/>
    <property type="match status" value="1"/>
</dbReference>
<dbReference type="PANTHER" id="PTHR21310:SF40">
    <property type="entry name" value="AMINOGLYCOSIDE PHOSPHOTRANSFERASE DOMAIN-CONTAINING PROTEIN-RELATED"/>
    <property type="match status" value="1"/>
</dbReference>
<evidence type="ECO:0000313" key="2">
    <source>
        <dbReference type="EMBL" id="SHN17299.1"/>
    </source>
</evidence>
<name>A0A1M7PJM7_9ACTN</name>
<dbReference type="Proteomes" id="UP000184440">
    <property type="component" value="Unassembled WGS sequence"/>
</dbReference>
<gene>
    <name evidence="2" type="ORF">SAMN05443668_103421</name>
</gene>
<feature type="domain" description="Aminoglycoside phosphotransferase" evidence="1">
    <location>
        <begin position="36"/>
        <end position="256"/>
    </location>
</feature>
<dbReference type="InterPro" id="IPR041726">
    <property type="entry name" value="ACAD10_11_N"/>
</dbReference>
<evidence type="ECO:0000259" key="1">
    <source>
        <dbReference type="Pfam" id="PF01636"/>
    </source>
</evidence>
<reference evidence="2 3" key="1">
    <citation type="submission" date="2016-11" db="EMBL/GenBank/DDBJ databases">
        <authorList>
            <person name="Jaros S."/>
            <person name="Januszkiewicz K."/>
            <person name="Wedrychowicz H."/>
        </authorList>
    </citation>
    <scope>NUCLEOTIDE SEQUENCE [LARGE SCALE GENOMIC DNA]</scope>
    <source>
        <strain evidence="2 3">DSM 46144</strain>
    </source>
</reference>
<sequence length="339" mass="36390">MADQIPIPARPRVGVADPEDIRRRASAAFGRPLRELSRLPGGLSSLTYRATDERGAAVVIKVAPPGLAPVRNRDVLRQARVLAALEKVPGVAVPAVLGTDAGTPPEIPPLFVMEFVPGESYEPRHVATGSRPSAEHVRGRGRAGVRMLAALHAVAPADLGLDEAPLTGETEVERWRAAFTSVDLAPELSERAGEVHRGLVAALPAPTGPAVLHGDWRLGNMQADEDTIRAVIDWEIWSVGDPRADLAWMRLMHDPAHPSAAAPEAPSLEPDEVLAEYEEAAGIPVAALPWFDAFVRYKQAAASALLVKNAERRGDVDEATERMRVGIGLLLDDAFRRLS</sequence>
<accession>A0A1M7PJM7</accession>
<dbReference type="EMBL" id="FRCS01000003">
    <property type="protein sequence ID" value="SHN17299.1"/>
    <property type="molecule type" value="Genomic_DNA"/>
</dbReference>
<keyword evidence="2" id="KW-0418">Kinase</keyword>
<evidence type="ECO:0000313" key="3">
    <source>
        <dbReference type="Proteomes" id="UP000184440"/>
    </source>
</evidence>
<dbReference type="GO" id="GO:0016301">
    <property type="term" value="F:kinase activity"/>
    <property type="evidence" value="ECO:0007669"/>
    <property type="project" value="UniProtKB-KW"/>
</dbReference>
<proteinExistence type="predicted"/>
<dbReference type="SUPFAM" id="SSF56112">
    <property type="entry name" value="Protein kinase-like (PK-like)"/>
    <property type="match status" value="1"/>
</dbReference>
<organism evidence="2 3">
    <name type="scientific">Cryptosporangium aurantiacum</name>
    <dbReference type="NCBI Taxonomy" id="134849"/>
    <lineage>
        <taxon>Bacteria</taxon>
        <taxon>Bacillati</taxon>
        <taxon>Actinomycetota</taxon>
        <taxon>Actinomycetes</taxon>
        <taxon>Cryptosporangiales</taxon>
        <taxon>Cryptosporangiaceae</taxon>
        <taxon>Cryptosporangium</taxon>
    </lineage>
</organism>
<dbReference type="Gene3D" id="3.90.1200.10">
    <property type="match status" value="1"/>
</dbReference>
<dbReference type="InterPro" id="IPR002575">
    <property type="entry name" value="Aminoglycoside_PTrfase"/>
</dbReference>
<dbReference type="InterPro" id="IPR011009">
    <property type="entry name" value="Kinase-like_dom_sf"/>
</dbReference>
<keyword evidence="2" id="KW-0808">Transferase</keyword>
<dbReference type="STRING" id="134849.SAMN05443668_103421"/>
<keyword evidence="3" id="KW-1185">Reference proteome</keyword>
<dbReference type="PANTHER" id="PTHR21310">
    <property type="entry name" value="AMINOGLYCOSIDE PHOSPHOTRANSFERASE-RELATED-RELATED"/>
    <property type="match status" value="1"/>
</dbReference>
<dbReference type="Pfam" id="PF01636">
    <property type="entry name" value="APH"/>
    <property type="match status" value="1"/>
</dbReference>
<protein>
    <submittedName>
        <fullName evidence="2">Predicted kinase, aminoglycoside phosphotransferase (APT) family</fullName>
    </submittedName>
</protein>
<dbReference type="CDD" id="cd05154">
    <property type="entry name" value="ACAD10_11_N-like"/>
    <property type="match status" value="1"/>
</dbReference>
<dbReference type="RefSeq" id="WP_073256380.1">
    <property type="nucleotide sequence ID" value="NZ_FRCS01000003.1"/>
</dbReference>
<dbReference type="AlphaFoldDB" id="A0A1M7PJM7"/>
<dbReference type="InterPro" id="IPR051678">
    <property type="entry name" value="AGP_Transferase"/>
</dbReference>